<reference evidence="2 3" key="1">
    <citation type="submission" date="2020-03" db="EMBL/GenBank/DDBJ databases">
        <title>Metagenomic, metatranscriptomic, and metabolomic analyses revealed the key microbes and metabolic features during the fermentation of ganjang, Korean traditional soy sauce.</title>
        <authorList>
            <person name="Chun B.H."/>
            <person name="Jeon C.O."/>
        </authorList>
    </citation>
    <scope>NUCLEOTIDE SEQUENCE [LARGE SCALE GENOMIC DNA]</scope>
    <source>
        <strain evidence="2 3">KG14</strain>
    </source>
</reference>
<gene>
    <name evidence="2" type="ORF">HLV39_15765</name>
</gene>
<dbReference type="InterPro" id="IPR002586">
    <property type="entry name" value="CobQ/CobB/MinD/ParA_Nub-bd_dom"/>
</dbReference>
<evidence type="ECO:0000313" key="2">
    <source>
        <dbReference type="EMBL" id="NWN92950.1"/>
    </source>
</evidence>
<dbReference type="SUPFAM" id="SSF52540">
    <property type="entry name" value="P-loop containing nucleoside triphosphate hydrolases"/>
    <property type="match status" value="1"/>
</dbReference>
<name>A0A851HW82_9GAMM</name>
<protein>
    <submittedName>
        <fullName evidence="2">ParA family protein</fullName>
    </submittedName>
</protein>
<dbReference type="Gene3D" id="3.40.50.300">
    <property type="entry name" value="P-loop containing nucleotide triphosphate hydrolases"/>
    <property type="match status" value="1"/>
</dbReference>
<proteinExistence type="predicted"/>
<dbReference type="Pfam" id="PF01656">
    <property type="entry name" value="CbiA"/>
    <property type="match status" value="1"/>
</dbReference>
<keyword evidence="3" id="KW-1185">Reference proteome</keyword>
<dbReference type="AlphaFoldDB" id="A0A851HW82"/>
<accession>A0A851HW82</accession>
<comment type="caution">
    <text evidence="2">The sequence shown here is derived from an EMBL/GenBank/DDBJ whole genome shotgun (WGS) entry which is preliminary data.</text>
</comment>
<dbReference type="CDD" id="cd02042">
    <property type="entry name" value="ParAB_family"/>
    <property type="match status" value="1"/>
</dbReference>
<sequence>MIVAVVSQKGGVGKSSLSRTLAVEFTRAGWKVLLADIDASQITSNRWAEKRRNAAGIVPQIETAVYPMAALAIEASKDYDLTVVDGAPHATQGTADAAAAADLVVIPTGSSMDDLEPSVMLARELAESLNSEKIVFALYKTTSDAQERESRETLASFGFEVLSGAVPVKTGYIDAFDRGFCATETKYDNLNQVAGVLIKSISEKLRGN</sequence>
<dbReference type="PANTHER" id="PTHR13696">
    <property type="entry name" value="P-LOOP CONTAINING NUCLEOSIDE TRIPHOSPHATE HYDROLASE"/>
    <property type="match status" value="1"/>
</dbReference>
<dbReference type="PANTHER" id="PTHR13696:SF96">
    <property type="entry name" value="COBQ_COBB_MIND_PARA NUCLEOTIDE BINDING DOMAIN-CONTAINING PROTEIN"/>
    <property type="match status" value="1"/>
</dbReference>
<organism evidence="2 3">
    <name type="scientific">Marinobacter adhaerens</name>
    <dbReference type="NCBI Taxonomy" id="1033846"/>
    <lineage>
        <taxon>Bacteria</taxon>
        <taxon>Pseudomonadati</taxon>
        <taxon>Pseudomonadota</taxon>
        <taxon>Gammaproteobacteria</taxon>
        <taxon>Pseudomonadales</taxon>
        <taxon>Marinobacteraceae</taxon>
        <taxon>Marinobacter</taxon>
    </lineage>
</organism>
<evidence type="ECO:0000313" key="3">
    <source>
        <dbReference type="Proteomes" id="UP000536442"/>
    </source>
</evidence>
<dbReference type="Proteomes" id="UP000536442">
    <property type="component" value="Unassembled WGS sequence"/>
</dbReference>
<dbReference type="InterPro" id="IPR050678">
    <property type="entry name" value="DNA_Partitioning_ATPase"/>
</dbReference>
<evidence type="ECO:0000259" key="1">
    <source>
        <dbReference type="Pfam" id="PF01656"/>
    </source>
</evidence>
<dbReference type="PIRSF" id="PIRSF009320">
    <property type="entry name" value="Nuc_binding_HP_1000"/>
    <property type="match status" value="1"/>
</dbReference>
<dbReference type="InterPro" id="IPR027417">
    <property type="entry name" value="P-loop_NTPase"/>
</dbReference>
<dbReference type="EMBL" id="JABEVQ010000012">
    <property type="protein sequence ID" value="NWN92950.1"/>
    <property type="molecule type" value="Genomic_DNA"/>
</dbReference>
<feature type="domain" description="CobQ/CobB/MinD/ParA nucleotide binding" evidence="1">
    <location>
        <begin position="3"/>
        <end position="178"/>
    </location>
</feature>